<dbReference type="EMBL" id="MWIO01000037">
    <property type="protein sequence ID" value="THD06348.1"/>
    <property type="molecule type" value="Genomic_DNA"/>
</dbReference>
<gene>
    <name evidence="3" type="ORF">B1991_13400</name>
</gene>
<keyword evidence="4" id="KW-1185">Reference proteome</keyword>
<dbReference type="PANTHER" id="PTHR35174:SF1">
    <property type="entry name" value="BLL0086 PROTEIN"/>
    <property type="match status" value="1"/>
</dbReference>
<dbReference type="PANTHER" id="PTHR35174">
    <property type="entry name" value="BLL7171 PROTEIN-RELATED"/>
    <property type="match status" value="1"/>
</dbReference>
<organism evidence="3 4">
    <name type="scientific">Rhodanobacter lindaniclasticus</name>
    <dbReference type="NCBI Taxonomy" id="75310"/>
    <lineage>
        <taxon>Bacteria</taxon>
        <taxon>Pseudomonadati</taxon>
        <taxon>Pseudomonadota</taxon>
        <taxon>Gammaproteobacteria</taxon>
        <taxon>Lysobacterales</taxon>
        <taxon>Rhodanobacteraceae</taxon>
        <taxon>Rhodanobacter</taxon>
    </lineage>
</organism>
<evidence type="ECO:0000313" key="3">
    <source>
        <dbReference type="EMBL" id="THD06348.1"/>
    </source>
</evidence>
<reference evidence="3 4" key="1">
    <citation type="submission" date="2017-02" db="EMBL/GenBank/DDBJ databases">
        <title>Whole genome sequencing of Rhodanobacter lindaniclasticus DSM 17932.</title>
        <authorList>
            <person name="Kumar S."/>
            <person name="Patil P."/>
            <person name="Patil P.B."/>
        </authorList>
    </citation>
    <scope>NUCLEOTIDE SEQUENCE [LARGE SCALE GENOMIC DNA]</scope>
    <source>
        <strain evidence="3 4">DSM 17932</strain>
    </source>
</reference>
<dbReference type="Proteomes" id="UP000306317">
    <property type="component" value="Unassembled WGS sequence"/>
</dbReference>
<dbReference type="InterPro" id="IPR005545">
    <property type="entry name" value="YCII"/>
</dbReference>
<protein>
    <recommendedName>
        <fullName evidence="2">YCII-related domain-containing protein</fullName>
    </recommendedName>
</protein>
<dbReference type="SUPFAM" id="SSF54909">
    <property type="entry name" value="Dimeric alpha+beta barrel"/>
    <property type="match status" value="1"/>
</dbReference>
<comment type="similarity">
    <text evidence="1">Belongs to the YciI family.</text>
</comment>
<evidence type="ECO:0000313" key="4">
    <source>
        <dbReference type="Proteomes" id="UP000306317"/>
    </source>
</evidence>
<dbReference type="AlphaFoldDB" id="A0A4S3KDM3"/>
<dbReference type="InterPro" id="IPR011008">
    <property type="entry name" value="Dimeric_a/b-barrel"/>
</dbReference>
<dbReference type="Gene3D" id="3.30.70.1060">
    <property type="entry name" value="Dimeric alpha+beta barrel"/>
    <property type="match status" value="1"/>
</dbReference>
<name>A0A4S3KDM3_9GAMM</name>
<dbReference type="OrthoDB" id="9807535at2"/>
<dbReference type="Pfam" id="PF03795">
    <property type="entry name" value="YCII"/>
    <property type="match status" value="1"/>
</dbReference>
<evidence type="ECO:0000259" key="2">
    <source>
        <dbReference type="Pfam" id="PF03795"/>
    </source>
</evidence>
<accession>A0A4S3KDM3</accession>
<evidence type="ECO:0000256" key="1">
    <source>
        <dbReference type="ARBA" id="ARBA00007689"/>
    </source>
</evidence>
<feature type="domain" description="YCII-related" evidence="2">
    <location>
        <begin position="21"/>
        <end position="105"/>
    </location>
</feature>
<comment type="caution">
    <text evidence="3">The sequence shown here is derived from an EMBL/GenBank/DDBJ whole genome shotgun (WGS) entry which is preliminary data.</text>
</comment>
<sequence length="131" mass="14400">MPMNEYLLISRGQWDEGADKDAVQDTIDRFYAWYEEGLAQGRLKPGSRLANRGKLISRTAITDGPFSESKELIGGYWFIVADTLEEAAAIAAENPCLAFGLTLEVRALDPARSSVAMVTSETPQSWKKADA</sequence>
<proteinExistence type="inferred from homology"/>